<keyword evidence="5" id="KW-1185">Reference proteome</keyword>
<reference evidence="4" key="1">
    <citation type="submission" date="2021-01" db="EMBL/GenBank/DDBJ databases">
        <title>Adiantum capillus-veneris genome.</title>
        <authorList>
            <person name="Fang Y."/>
            <person name="Liao Q."/>
        </authorList>
    </citation>
    <scope>NUCLEOTIDE SEQUENCE</scope>
    <source>
        <strain evidence="4">H3</strain>
        <tissue evidence="4">Leaf</tissue>
    </source>
</reference>
<dbReference type="Proteomes" id="UP000886520">
    <property type="component" value="Chromosome 15"/>
</dbReference>
<gene>
    <name evidence="3" type="ORF">GOP47_0015833</name>
    <name evidence="4" type="ORF">GOP47_0016148</name>
</gene>
<organism evidence="4 5">
    <name type="scientific">Adiantum capillus-veneris</name>
    <name type="common">Maidenhair fern</name>
    <dbReference type="NCBI Taxonomy" id="13818"/>
    <lineage>
        <taxon>Eukaryota</taxon>
        <taxon>Viridiplantae</taxon>
        <taxon>Streptophyta</taxon>
        <taxon>Embryophyta</taxon>
        <taxon>Tracheophyta</taxon>
        <taxon>Polypodiopsida</taxon>
        <taxon>Polypodiidae</taxon>
        <taxon>Polypodiales</taxon>
        <taxon>Pteridineae</taxon>
        <taxon>Pteridaceae</taxon>
        <taxon>Vittarioideae</taxon>
        <taxon>Adiantum</taxon>
    </lineage>
</organism>
<name>A0A9D4ZD98_ADICA</name>
<dbReference type="Pfam" id="PF02496">
    <property type="entry name" value="ABA_WDS"/>
    <property type="match status" value="1"/>
</dbReference>
<evidence type="ECO:0000313" key="3">
    <source>
        <dbReference type="EMBL" id="KAI5069532.1"/>
    </source>
</evidence>
<dbReference type="OrthoDB" id="10575661at2759"/>
<dbReference type="EMBL" id="JABFUD020000015">
    <property type="protein sequence ID" value="KAI5069532.1"/>
    <property type="molecule type" value="Genomic_DNA"/>
</dbReference>
<dbReference type="AlphaFoldDB" id="A0A9D4ZD98"/>
<protein>
    <submittedName>
        <fullName evidence="4">Uncharacterized protein</fullName>
    </submittedName>
</protein>
<comment type="caution">
    <text evidence="4">The sequence shown here is derived from an EMBL/GenBank/DDBJ whole genome shotgun (WGS) entry which is preliminary data.</text>
</comment>
<dbReference type="InterPro" id="IPR003496">
    <property type="entry name" value="ABA_WDS"/>
</dbReference>
<proteinExistence type="inferred from homology"/>
<evidence type="ECO:0000256" key="1">
    <source>
        <dbReference type="ARBA" id="ARBA00007160"/>
    </source>
</evidence>
<dbReference type="EMBL" id="JABFUD020000015">
    <property type="protein sequence ID" value="KAI5069847.1"/>
    <property type="molecule type" value="Genomic_DNA"/>
</dbReference>
<feature type="region of interest" description="Disordered" evidence="2">
    <location>
        <begin position="67"/>
        <end position="86"/>
    </location>
</feature>
<sequence length="151" mass="17291">MSGHHHHHQPEYVEECYGEERMYAAPHHHHHHQPQYVEECYGEERMYAAPPPPCGYERVNSGYYGHRAEGENHGHHGHKDNYHRNERFGELGAAPDGAFAVYEGHKTKSDPNHATKHKHEAEAAALGAFAPSGYAYSQHRKHESCNDPVYY</sequence>
<evidence type="ECO:0000256" key="2">
    <source>
        <dbReference type="SAM" id="MobiDB-lite"/>
    </source>
</evidence>
<comment type="similarity">
    <text evidence="1">Belongs to the abscisic acid and water stress-induced protein family.</text>
</comment>
<evidence type="ECO:0000313" key="5">
    <source>
        <dbReference type="Proteomes" id="UP000886520"/>
    </source>
</evidence>
<accession>A0A9D4ZD98</accession>
<evidence type="ECO:0000313" key="4">
    <source>
        <dbReference type="EMBL" id="KAI5069847.1"/>
    </source>
</evidence>